<dbReference type="SUPFAM" id="SSF48371">
    <property type="entry name" value="ARM repeat"/>
    <property type="match status" value="1"/>
</dbReference>
<keyword evidence="3" id="KW-0131">Cell cycle</keyword>
<evidence type="ECO:0000256" key="4">
    <source>
        <dbReference type="ARBA" id="ARBA00044746"/>
    </source>
</evidence>
<evidence type="ECO:0000256" key="2">
    <source>
        <dbReference type="ARBA" id="ARBA00022618"/>
    </source>
</evidence>
<comment type="similarity">
    <text evidence="1">Belongs to the ataxin-10 family.</text>
</comment>
<dbReference type="InterPro" id="IPR016024">
    <property type="entry name" value="ARM-type_fold"/>
</dbReference>
<feature type="region of interest" description="Disordered" evidence="7">
    <location>
        <begin position="27"/>
        <end position="49"/>
    </location>
</feature>
<organism evidence="9 10">
    <name type="scientific">Tilletia controversa</name>
    <name type="common">dwarf bunt fungus</name>
    <dbReference type="NCBI Taxonomy" id="13291"/>
    <lineage>
        <taxon>Eukaryota</taxon>
        <taxon>Fungi</taxon>
        <taxon>Dikarya</taxon>
        <taxon>Basidiomycota</taxon>
        <taxon>Ustilaginomycotina</taxon>
        <taxon>Exobasidiomycetes</taxon>
        <taxon>Tilletiales</taxon>
        <taxon>Tilletiaceae</taxon>
        <taxon>Tilletia</taxon>
    </lineage>
</organism>
<sequence>MESIQDLVTLLRQPDVPRPSAQIKQLTSEFAPQDSELRSQLASSSSEEGSDLASELATGLFRLAARSIPRNAESSSRKIDALPEDIEISTFALRLARNIVAGCQDLQDIFWRRIEILDPVLSFITAFAQVHDEIYRPLTRAAVQLLSNLLMANEKVQAAFWARYVDKGSAELGETQLILRLLASSDHGTLVATMLILLTCCRASHERSRQLATSSVCRPVLEMLLSILEQSFRDFAEATHDASSSPIEELDELSSMTYSLFSHLFARQLFGPMLINVTPATSQDGDEEFVPHNPVNASQRTLLGLFDAYIYAGAEDYGSSLQTESSQDFTDADALISTFVRLGTHLRSAMTQLPRQASPGSGSSEGAVSSNPSFDARTLIGVPQAIVLLVQCMSEWMVLSSKRLDEAKEEGISSTDLKEPAVLAGCYLLDRKRQLAKEGLRSVDLDSADPLANQDLDPDDPIGVAISLLREAAVVFPAESPFKNSNPQNAAPSSTIPTEAPEGHVLSHTGTSSLLAQSSAAAASQLENAGGPGKIAFAYLKRELVRFVGIVSFVEARGASNADKAGVRDVQDYVRAMGGLYVVLGLTQLDELNPYIREHAVFAMRNLLAGNQASQDMIARLRKVDDP</sequence>
<evidence type="ECO:0000256" key="3">
    <source>
        <dbReference type="ARBA" id="ARBA00023306"/>
    </source>
</evidence>
<name>A0A8X7MYU3_9BASI</name>
<reference evidence="9" key="2">
    <citation type="journal article" date="2019" name="IMA Fungus">
        <title>Genome sequencing and comparison of five Tilletia species to identify candidate genes for the detection of regulated species infecting wheat.</title>
        <authorList>
            <person name="Nguyen H.D.T."/>
            <person name="Sultana T."/>
            <person name="Kesanakurti P."/>
            <person name="Hambleton S."/>
        </authorList>
    </citation>
    <scope>NUCLEOTIDE SEQUENCE</scope>
    <source>
        <strain evidence="9">DAOMC 236426</strain>
    </source>
</reference>
<accession>A0A8X7MYU3</accession>
<reference evidence="9" key="1">
    <citation type="submission" date="2016-04" db="EMBL/GenBank/DDBJ databases">
        <authorList>
            <person name="Nguyen H.D."/>
            <person name="Samba Siva P."/>
            <person name="Cullis J."/>
            <person name="Levesque C.A."/>
            <person name="Hambleton S."/>
        </authorList>
    </citation>
    <scope>NUCLEOTIDE SEQUENCE</scope>
    <source>
        <strain evidence="9">DAOMC 236426</strain>
    </source>
</reference>
<evidence type="ECO:0000313" key="9">
    <source>
        <dbReference type="EMBL" id="KAE8255010.1"/>
    </source>
</evidence>
<evidence type="ECO:0000256" key="7">
    <source>
        <dbReference type="SAM" id="MobiDB-lite"/>
    </source>
</evidence>
<dbReference type="InterPro" id="IPR051374">
    <property type="entry name" value="Ataxin-10/CTR86_families"/>
</dbReference>
<comment type="caution">
    <text evidence="9">The sequence shown here is derived from an EMBL/GenBank/DDBJ whole genome shotgun (WGS) entry which is preliminary data.</text>
</comment>
<dbReference type="AlphaFoldDB" id="A0A8X7MYU3"/>
<keyword evidence="2" id="KW-0132">Cell division</keyword>
<feature type="region of interest" description="Disordered" evidence="7">
    <location>
        <begin position="480"/>
        <end position="506"/>
    </location>
</feature>
<dbReference type="InterPro" id="IPR011989">
    <property type="entry name" value="ARM-like"/>
</dbReference>
<feature type="domain" description="Ataxin-10" evidence="8">
    <location>
        <begin position="568"/>
        <end position="623"/>
    </location>
</feature>
<evidence type="ECO:0000256" key="5">
    <source>
        <dbReference type="ARBA" id="ARBA00044801"/>
    </source>
</evidence>
<evidence type="ECO:0000256" key="1">
    <source>
        <dbReference type="ARBA" id="ARBA00008384"/>
    </source>
</evidence>
<dbReference type="GO" id="GO:0005829">
    <property type="term" value="C:cytosol"/>
    <property type="evidence" value="ECO:0007669"/>
    <property type="project" value="TreeGrafter"/>
</dbReference>
<dbReference type="PANTHER" id="PTHR13255">
    <property type="entry name" value="ATAXIN-10"/>
    <property type="match status" value="1"/>
</dbReference>
<gene>
    <name evidence="9" type="ORF">A4X06_0g642</name>
</gene>
<evidence type="ECO:0000256" key="6">
    <source>
        <dbReference type="ARBA" id="ARBA00044805"/>
    </source>
</evidence>
<dbReference type="Gene3D" id="1.25.10.10">
    <property type="entry name" value="Leucine-rich Repeat Variant"/>
    <property type="match status" value="1"/>
</dbReference>
<evidence type="ECO:0000259" key="8">
    <source>
        <dbReference type="Pfam" id="PF09759"/>
    </source>
</evidence>
<feature type="compositionally biased region" description="Low complexity" evidence="7">
    <location>
        <begin position="38"/>
        <end position="49"/>
    </location>
</feature>
<feature type="compositionally biased region" description="Polar residues" evidence="7">
    <location>
        <begin position="482"/>
        <end position="497"/>
    </location>
</feature>
<protein>
    <recommendedName>
        <fullName evidence="5">Ataxin-10 homolog</fullName>
    </recommendedName>
    <alternativeName>
        <fullName evidence="6">Copper transport protein 86</fullName>
    </alternativeName>
</protein>
<proteinExistence type="inferred from homology"/>
<dbReference type="EMBL" id="LWDE02000034">
    <property type="protein sequence ID" value="KAE8255010.1"/>
    <property type="molecule type" value="Genomic_DNA"/>
</dbReference>
<dbReference type="PANTHER" id="PTHR13255:SF0">
    <property type="entry name" value="ATAXIN-10"/>
    <property type="match status" value="1"/>
</dbReference>
<dbReference type="InterPro" id="IPR019156">
    <property type="entry name" value="Ataxin-10_domain"/>
</dbReference>
<evidence type="ECO:0000313" key="10">
    <source>
        <dbReference type="Proteomes" id="UP000077684"/>
    </source>
</evidence>
<dbReference type="Pfam" id="PF09759">
    <property type="entry name" value="Atx10homo_assoc"/>
    <property type="match status" value="1"/>
</dbReference>
<dbReference type="Proteomes" id="UP000077684">
    <property type="component" value="Unassembled WGS sequence"/>
</dbReference>
<keyword evidence="10" id="KW-1185">Reference proteome</keyword>
<comment type="function">
    <text evidence="4">May play a role in the regulation of cytokinesis.</text>
</comment>
<dbReference type="GO" id="GO:0051301">
    <property type="term" value="P:cell division"/>
    <property type="evidence" value="ECO:0007669"/>
    <property type="project" value="UniProtKB-KW"/>
</dbReference>